<proteinExistence type="predicted"/>
<dbReference type="EMBL" id="OKRB01000080">
    <property type="protein sequence ID" value="SPE19476.1"/>
    <property type="molecule type" value="Genomic_DNA"/>
</dbReference>
<organism evidence="2 3">
    <name type="scientific">Candidatus Sulfuritelmatomonas gaucii</name>
    <dbReference type="NCBI Taxonomy" id="2043161"/>
    <lineage>
        <taxon>Bacteria</taxon>
        <taxon>Pseudomonadati</taxon>
        <taxon>Acidobacteriota</taxon>
        <taxon>Terriglobia</taxon>
        <taxon>Terriglobales</taxon>
        <taxon>Acidobacteriaceae</taxon>
        <taxon>Candidatus Sulfuritelmatomonas</taxon>
    </lineage>
</organism>
<dbReference type="Proteomes" id="UP000239735">
    <property type="component" value="Unassembled WGS sequence"/>
</dbReference>
<dbReference type="GO" id="GO:0016787">
    <property type="term" value="F:hydrolase activity"/>
    <property type="evidence" value="ECO:0007669"/>
    <property type="project" value="InterPro"/>
</dbReference>
<dbReference type="AlphaFoldDB" id="A0A2N9L884"/>
<feature type="domain" description="3-keto-alpha-glucoside-1,2-lyase/3-keto-2-hydroxy-glucal hydratase" evidence="1">
    <location>
        <begin position="2"/>
        <end position="127"/>
    </location>
</feature>
<name>A0A2N9L884_9BACT</name>
<evidence type="ECO:0000313" key="3">
    <source>
        <dbReference type="Proteomes" id="UP000239735"/>
    </source>
</evidence>
<dbReference type="Gene3D" id="2.60.120.560">
    <property type="entry name" value="Exo-inulinase, domain 1"/>
    <property type="match status" value="1"/>
</dbReference>
<evidence type="ECO:0000259" key="1">
    <source>
        <dbReference type="Pfam" id="PF06439"/>
    </source>
</evidence>
<dbReference type="InterPro" id="IPR010496">
    <property type="entry name" value="AL/BT2_dom"/>
</dbReference>
<evidence type="ECO:0000313" key="2">
    <source>
        <dbReference type="EMBL" id="SPE19476.1"/>
    </source>
</evidence>
<dbReference type="Pfam" id="PF06439">
    <property type="entry name" value="3keto-disac_hyd"/>
    <property type="match status" value="1"/>
</dbReference>
<sequence>MIGPQADFWYPVNERAKQYSGQLYSQNTSLGIIAWRGQVVQSLPGKPPQLVGTIGDRAQLGTYVKDGEWNQYTIIARGGVILHILNGQLMAVLVDDDSKSTNNVSGLFGLQIEGAPCKVSFRDLWLRKID</sequence>
<gene>
    <name evidence="2" type="ORF">SBA5_240059</name>
</gene>
<reference evidence="3" key="1">
    <citation type="submission" date="2018-02" db="EMBL/GenBank/DDBJ databases">
        <authorList>
            <person name="Hausmann B."/>
        </authorList>
    </citation>
    <scope>NUCLEOTIDE SEQUENCE [LARGE SCALE GENOMIC DNA]</scope>
    <source>
        <strain evidence="3">Peat soil MAG SbA5</strain>
    </source>
</reference>
<accession>A0A2N9L884</accession>
<protein>
    <recommendedName>
        <fullName evidence="1">3-keto-alpha-glucoside-1,2-lyase/3-keto-2-hydroxy-glucal hydratase domain-containing protein</fullName>
    </recommendedName>
</protein>